<evidence type="ECO:0000313" key="1">
    <source>
        <dbReference type="EMBL" id="MFG1703422.1"/>
    </source>
</evidence>
<dbReference type="EMBL" id="JBICRM010000005">
    <property type="protein sequence ID" value="MFG1703422.1"/>
    <property type="molecule type" value="Genomic_DNA"/>
</dbReference>
<comment type="caution">
    <text evidence="1">The sequence shown here is derived from an EMBL/GenBank/DDBJ whole genome shotgun (WGS) entry which is preliminary data.</text>
</comment>
<sequence>MAEESWPGLDDTDDELYYDVGKMRSVADDLEIALVPTQGPGGTREGGTGAVEALTKYFSLDEEHIGRWPAASAFAHSVGTTVLAPGEYGPVFAARGERLAQLYQEYVECCQAVIRAIRDSADTYERTNPTQGDA</sequence>
<reference evidence="1 2" key="1">
    <citation type="submission" date="2024-10" db="EMBL/GenBank/DDBJ databases">
        <authorList>
            <person name="Topkara A.R."/>
            <person name="Saygin H."/>
        </authorList>
    </citation>
    <scope>NUCLEOTIDE SEQUENCE [LARGE SCALE GENOMIC DNA]</scope>
    <source>
        <strain evidence="1 2">M3C6</strain>
    </source>
</reference>
<organism evidence="1 2">
    <name type="scientific">Nonomuraea marmarensis</name>
    <dbReference type="NCBI Taxonomy" id="3351344"/>
    <lineage>
        <taxon>Bacteria</taxon>
        <taxon>Bacillati</taxon>
        <taxon>Actinomycetota</taxon>
        <taxon>Actinomycetes</taxon>
        <taxon>Streptosporangiales</taxon>
        <taxon>Streptosporangiaceae</taxon>
        <taxon>Nonomuraea</taxon>
    </lineage>
</organism>
<accession>A0ABW7A7U2</accession>
<keyword evidence="2" id="KW-1185">Reference proteome</keyword>
<dbReference type="Proteomes" id="UP001603978">
    <property type="component" value="Unassembled WGS sequence"/>
</dbReference>
<gene>
    <name evidence="1" type="ORF">ACFLIM_09520</name>
</gene>
<dbReference type="RefSeq" id="WP_393164090.1">
    <property type="nucleotide sequence ID" value="NZ_JBICRM010000005.1"/>
</dbReference>
<evidence type="ECO:0000313" key="2">
    <source>
        <dbReference type="Proteomes" id="UP001603978"/>
    </source>
</evidence>
<proteinExistence type="predicted"/>
<protein>
    <submittedName>
        <fullName evidence="1">Uncharacterized protein</fullName>
    </submittedName>
</protein>
<name>A0ABW7A7U2_9ACTN</name>